<dbReference type="AlphaFoldDB" id="A0A9Q9SUQ5"/>
<dbReference type="EMBL" id="CP017708">
    <property type="protein sequence ID" value="WAN70003.1"/>
    <property type="molecule type" value="Genomic_DNA"/>
</dbReference>
<sequence length="40" mass="4581">MYGGFNNYQVHRIFSVFPAPCSLFPVPCSLFPKTKEFVPD</sequence>
<dbReference type="Proteomes" id="UP000176944">
    <property type="component" value="Chromosome"/>
</dbReference>
<reference evidence="1" key="1">
    <citation type="journal article" date="2017" name="Proc. Natl. Acad. Sci. U.S.A.">
        <title>Comparative genomics uncovers the prolific and distinctive metabolic potential of the cyanobacterial genus Moorea.</title>
        <authorList>
            <person name="Leao T."/>
            <person name="Castelao G."/>
            <person name="Korobeynikov A."/>
            <person name="Monroe E.A."/>
            <person name="Podell S."/>
            <person name="Glukhov E."/>
            <person name="Allen E.E."/>
            <person name="Gerwick W.H."/>
            <person name="Gerwick L."/>
        </authorList>
    </citation>
    <scope>NUCLEOTIDE SEQUENCE</scope>
    <source>
        <strain evidence="1">JHB</strain>
    </source>
</reference>
<name>A0A9Q9SUQ5_MOOP1</name>
<organism evidence="1">
    <name type="scientific">Moorena producens (strain JHB)</name>
    <dbReference type="NCBI Taxonomy" id="1454205"/>
    <lineage>
        <taxon>Bacteria</taxon>
        <taxon>Bacillati</taxon>
        <taxon>Cyanobacteriota</taxon>
        <taxon>Cyanophyceae</taxon>
        <taxon>Coleofasciculales</taxon>
        <taxon>Coleofasciculaceae</taxon>
        <taxon>Moorena</taxon>
    </lineage>
</organism>
<protein>
    <submittedName>
        <fullName evidence="1">Uncharacterized protein</fullName>
    </submittedName>
</protein>
<proteinExistence type="predicted"/>
<evidence type="ECO:0000313" key="1">
    <source>
        <dbReference type="EMBL" id="WAN70003.1"/>
    </source>
</evidence>
<reference evidence="1" key="2">
    <citation type="submission" date="2022-10" db="EMBL/GenBank/DDBJ databases">
        <authorList>
            <person name="Ngo T.-E."/>
        </authorList>
    </citation>
    <scope>NUCLEOTIDE SEQUENCE</scope>
    <source>
        <strain evidence="1">JHB</strain>
    </source>
</reference>
<accession>A0A9Q9SUQ5</accession>
<gene>
    <name evidence="1" type="ORF">BJP36_38695</name>
</gene>